<proteinExistence type="predicted"/>
<evidence type="ECO:0008006" key="5">
    <source>
        <dbReference type="Google" id="ProtNLM"/>
    </source>
</evidence>
<accession>A0ABU8WED6</accession>
<dbReference type="EMBL" id="JBBKZT010000002">
    <property type="protein sequence ID" value="MEJ8845868.1"/>
    <property type="molecule type" value="Genomic_DNA"/>
</dbReference>
<dbReference type="RefSeq" id="WP_340341033.1">
    <property type="nucleotide sequence ID" value="NZ_JBBKZT010000002.1"/>
</dbReference>
<comment type="caution">
    <text evidence="3">The sequence shown here is derived from an EMBL/GenBank/DDBJ whole genome shotgun (WGS) entry which is preliminary data.</text>
</comment>
<gene>
    <name evidence="3" type="ORF">WKW82_04385</name>
</gene>
<evidence type="ECO:0000256" key="2">
    <source>
        <dbReference type="SAM" id="SignalP"/>
    </source>
</evidence>
<feature type="signal peptide" evidence="2">
    <location>
        <begin position="1"/>
        <end position="23"/>
    </location>
</feature>
<dbReference type="PROSITE" id="PS51257">
    <property type="entry name" value="PROKAR_LIPOPROTEIN"/>
    <property type="match status" value="1"/>
</dbReference>
<sequence>MKKILLAAISAAVLCLVAGCGTAPSSPANGSQGAGTSTGGSGVEVFGTIDAGVSHYRTR</sequence>
<organism evidence="3 4">
    <name type="scientific">Variovorax rhizosphaerae</name>
    <dbReference type="NCBI Taxonomy" id="1836200"/>
    <lineage>
        <taxon>Bacteria</taxon>
        <taxon>Pseudomonadati</taxon>
        <taxon>Pseudomonadota</taxon>
        <taxon>Betaproteobacteria</taxon>
        <taxon>Burkholderiales</taxon>
        <taxon>Comamonadaceae</taxon>
        <taxon>Variovorax</taxon>
    </lineage>
</organism>
<name>A0ABU8WED6_9BURK</name>
<reference evidence="3 4" key="1">
    <citation type="submission" date="2024-03" db="EMBL/GenBank/DDBJ databases">
        <title>Novel species of the genus Variovorax.</title>
        <authorList>
            <person name="Liu Q."/>
            <person name="Xin Y.-H."/>
        </authorList>
    </citation>
    <scope>NUCLEOTIDE SEQUENCE [LARGE SCALE GENOMIC DNA]</scope>
    <source>
        <strain evidence="3 4">KACC 18900</strain>
    </source>
</reference>
<evidence type="ECO:0000256" key="1">
    <source>
        <dbReference type="SAM" id="MobiDB-lite"/>
    </source>
</evidence>
<feature type="compositionally biased region" description="Gly residues" evidence="1">
    <location>
        <begin position="32"/>
        <end position="42"/>
    </location>
</feature>
<feature type="region of interest" description="Disordered" evidence="1">
    <location>
        <begin position="23"/>
        <end position="43"/>
    </location>
</feature>
<evidence type="ECO:0000313" key="3">
    <source>
        <dbReference type="EMBL" id="MEJ8845868.1"/>
    </source>
</evidence>
<protein>
    <recommendedName>
        <fullName evidence="5">Lipoprotein</fullName>
    </recommendedName>
</protein>
<evidence type="ECO:0000313" key="4">
    <source>
        <dbReference type="Proteomes" id="UP001385892"/>
    </source>
</evidence>
<feature type="chain" id="PRO_5045452573" description="Lipoprotein" evidence="2">
    <location>
        <begin position="24"/>
        <end position="59"/>
    </location>
</feature>
<keyword evidence="2" id="KW-0732">Signal</keyword>
<keyword evidence="4" id="KW-1185">Reference proteome</keyword>
<dbReference type="Proteomes" id="UP001385892">
    <property type="component" value="Unassembled WGS sequence"/>
</dbReference>